<evidence type="ECO:0000313" key="3">
    <source>
        <dbReference type="EMBL" id="MBF4437919.1"/>
    </source>
</evidence>
<sequence>GIIGVFEATYQKTLLSNVLQRSLAHLTKLLLFIGISEIIILAIAAIGITSAVWDDPLLWAVLPIYVSLYIYDWWDTSIAASRLERECSSLDETEVSSGSEPQVQEYTKPDDCHSKQ</sequence>
<feature type="compositionally biased region" description="Polar residues" evidence="1">
    <location>
        <begin position="95"/>
        <end position="105"/>
    </location>
</feature>
<reference evidence="3" key="1">
    <citation type="journal article" date="2021" name="PeerJ">
        <title>Analysis of 44 Vibrio anguillarum genomes reveals high genetic diversity.</title>
        <authorList>
            <person name="Hansen M.J."/>
            <person name="Dalsgaard I."/>
        </authorList>
    </citation>
    <scope>NUCLEOTIDE SEQUENCE</scope>
    <source>
        <strain evidence="3">850617-1/1</strain>
    </source>
</reference>
<feature type="transmembrane region" description="Helical" evidence="2">
    <location>
        <begin position="57"/>
        <end position="74"/>
    </location>
</feature>
<feature type="transmembrane region" description="Helical" evidence="2">
    <location>
        <begin position="29"/>
        <end position="51"/>
    </location>
</feature>
<proteinExistence type="predicted"/>
<comment type="caution">
    <text evidence="3">The sequence shown here is derived from an EMBL/GenBank/DDBJ whole genome shotgun (WGS) entry which is preliminary data.</text>
</comment>
<dbReference type="AlphaFoldDB" id="A0AAW4BKR8"/>
<evidence type="ECO:0000256" key="2">
    <source>
        <dbReference type="SAM" id="Phobius"/>
    </source>
</evidence>
<keyword evidence="2" id="KW-0472">Membrane</keyword>
<organism evidence="3 4">
    <name type="scientific">Vibrio anguillarum</name>
    <name type="common">Listonella anguillarum</name>
    <dbReference type="NCBI Taxonomy" id="55601"/>
    <lineage>
        <taxon>Bacteria</taxon>
        <taxon>Pseudomonadati</taxon>
        <taxon>Pseudomonadota</taxon>
        <taxon>Gammaproteobacteria</taxon>
        <taxon>Vibrionales</taxon>
        <taxon>Vibrionaceae</taxon>
        <taxon>Vibrio</taxon>
    </lineage>
</organism>
<evidence type="ECO:0000256" key="1">
    <source>
        <dbReference type="SAM" id="MobiDB-lite"/>
    </source>
</evidence>
<feature type="region of interest" description="Disordered" evidence="1">
    <location>
        <begin position="91"/>
        <end position="116"/>
    </location>
</feature>
<protein>
    <submittedName>
        <fullName evidence="3">Uncharacterized protein</fullName>
    </submittedName>
</protein>
<feature type="compositionally biased region" description="Basic and acidic residues" evidence="1">
    <location>
        <begin position="107"/>
        <end position="116"/>
    </location>
</feature>
<accession>A0AAW4BKR8</accession>
<evidence type="ECO:0000313" key="4">
    <source>
        <dbReference type="Proteomes" id="UP000786185"/>
    </source>
</evidence>
<dbReference type="EMBL" id="SCLC01001477">
    <property type="protein sequence ID" value="MBF4437919.1"/>
    <property type="molecule type" value="Genomic_DNA"/>
</dbReference>
<feature type="non-terminal residue" evidence="3">
    <location>
        <position position="1"/>
    </location>
</feature>
<gene>
    <name evidence="3" type="ORF">ERJ77_26240</name>
</gene>
<name>A0AAW4BKR8_VIBAN</name>
<dbReference type="Proteomes" id="UP000786185">
    <property type="component" value="Unassembled WGS sequence"/>
</dbReference>
<keyword evidence="2" id="KW-1133">Transmembrane helix</keyword>
<keyword evidence="2" id="KW-0812">Transmembrane</keyword>